<keyword evidence="4" id="KW-0472">Membrane</keyword>
<evidence type="ECO:0000256" key="2">
    <source>
        <dbReference type="ARBA" id="ARBA00023326"/>
    </source>
</evidence>
<proteinExistence type="predicted"/>
<reference evidence="6 7" key="1">
    <citation type="submission" date="2019-12" db="EMBL/GenBank/DDBJ databases">
        <authorList>
            <person name="Huq M.A."/>
        </authorList>
    </citation>
    <scope>NUCLEOTIDE SEQUENCE [LARGE SCALE GENOMIC DNA]</scope>
    <source>
        <strain evidence="6 7">MAH-18</strain>
    </source>
</reference>
<keyword evidence="4" id="KW-1133">Transmembrane helix</keyword>
<dbReference type="Proteomes" id="UP000473525">
    <property type="component" value="Unassembled WGS sequence"/>
</dbReference>
<accession>A0A6L6XY27</accession>
<dbReference type="SUPFAM" id="SSF49265">
    <property type="entry name" value="Fibronectin type III"/>
    <property type="match status" value="1"/>
</dbReference>
<dbReference type="RefSeq" id="WP_157347082.1">
    <property type="nucleotide sequence ID" value="NZ_WSEK01000005.1"/>
</dbReference>
<evidence type="ECO:0000256" key="3">
    <source>
        <dbReference type="SAM" id="MobiDB-lite"/>
    </source>
</evidence>
<dbReference type="PROSITE" id="PS50853">
    <property type="entry name" value="FN3"/>
    <property type="match status" value="1"/>
</dbReference>
<gene>
    <name evidence="6" type="ORF">GON03_22740</name>
</gene>
<keyword evidence="1" id="KW-0378">Hydrolase</keyword>
<evidence type="ECO:0000256" key="1">
    <source>
        <dbReference type="ARBA" id="ARBA00023295"/>
    </source>
</evidence>
<keyword evidence="2" id="KW-0119">Carbohydrate metabolism</keyword>
<dbReference type="AlphaFoldDB" id="A0A6L6XY27"/>
<dbReference type="InterPro" id="IPR036116">
    <property type="entry name" value="FN3_sf"/>
</dbReference>
<dbReference type="InterPro" id="IPR003961">
    <property type="entry name" value="FN3_dom"/>
</dbReference>
<feature type="region of interest" description="Disordered" evidence="3">
    <location>
        <begin position="111"/>
        <end position="195"/>
    </location>
</feature>
<dbReference type="Pfam" id="PF00041">
    <property type="entry name" value="fn3"/>
    <property type="match status" value="1"/>
</dbReference>
<keyword evidence="7" id="KW-1185">Reference proteome</keyword>
<dbReference type="Gene3D" id="2.60.40.10">
    <property type="entry name" value="Immunoglobulins"/>
    <property type="match status" value="1"/>
</dbReference>
<name>A0A6L6XY27_9ACTN</name>
<dbReference type="EMBL" id="WSEK01000005">
    <property type="protein sequence ID" value="MVQ52008.1"/>
    <property type="molecule type" value="Genomic_DNA"/>
</dbReference>
<feature type="domain" description="Fibronectin type-III" evidence="5">
    <location>
        <begin position="207"/>
        <end position="297"/>
    </location>
</feature>
<organism evidence="6 7">
    <name type="scientific">Nocardioides agri</name>
    <dbReference type="NCBI Taxonomy" id="2682843"/>
    <lineage>
        <taxon>Bacteria</taxon>
        <taxon>Bacillati</taxon>
        <taxon>Actinomycetota</taxon>
        <taxon>Actinomycetes</taxon>
        <taxon>Propionibacteriales</taxon>
        <taxon>Nocardioidaceae</taxon>
        <taxon>Nocardioides</taxon>
    </lineage>
</organism>
<comment type="caution">
    <text evidence="6">The sequence shown here is derived from an EMBL/GenBank/DDBJ whole genome shotgun (WGS) entry which is preliminary data.</text>
</comment>
<dbReference type="GO" id="GO:0000272">
    <property type="term" value="P:polysaccharide catabolic process"/>
    <property type="evidence" value="ECO:0007669"/>
    <property type="project" value="UniProtKB-KW"/>
</dbReference>
<keyword evidence="2" id="KW-0624">Polysaccharide degradation</keyword>
<protein>
    <recommendedName>
        <fullName evidence="5">Fibronectin type-III domain-containing protein</fullName>
    </recommendedName>
</protein>
<dbReference type="CDD" id="cd00063">
    <property type="entry name" value="FN3"/>
    <property type="match status" value="1"/>
</dbReference>
<keyword evidence="1" id="KW-0326">Glycosidase</keyword>
<evidence type="ECO:0000259" key="5">
    <source>
        <dbReference type="PROSITE" id="PS50853"/>
    </source>
</evidence>
<feature type="transmembrane region" description="Helical" evidence="4">
    <location>
        <begin position="412"/>
        <end position="433"/>
    </location>
</feature>
<dbReference type="GO" id="GO:0016798">
    <property type="term" value="F:hydrolase activity, acting on glycosyl bonds"/>
    <property type="evidence" value="ECO:0007669"/>
    <property type="project" value="UniProtKB-KW"/>
</dbReference>
<feature type="compositionally biased region" description="Low complexity" evidence="3">
    <location>
        <begin position="123"/>
        <end position="190"/>
    </location>
</feature>
<keyword evidence="4" id="KW-0812">Transmembrane</keyword>
<dbReference type="InterPro" id="IPR013783">
    <property type="entry name" value="Ig-like_fold"/>
</dbReference>
<evidence type="ECO:0000256" key="4">
    <source>
        <dbReference type="SAM" id="Phobius"/>
    </source>
</evidence>
<evidence type="ECO:0000313" key="6">
    <source>
        <dbReference type="EMBL" id="MVQ52008.1"/>
    </source>
</evidence>
<dbReference type="SMART" id="SM00060">
    <property type="entry name" value="FN3"/>
    <property type="match status" value="1"/>
</dbReference>
<sequence>MTTRTSLLRQPRWLLGALVLVPVLLLALQGLTFQASAADLDWVDGGDDQLCLQDDTGAALSHPEIEQCSPIIGCETGETNGRAWIRFPTRNGVWQPKGEFANYLVLYGDEQPPSATPTPTPTPTAAATPTASPTSGSSTPSTPGTSNPTNPTNPAKPNPGTKPTKAPGGKPSVQPSSSPTPGVSTPPVASDADDLGLTDDEEVAEGAPTAPAAPTIAVDGKDVTVTWTPTADAELEGVTGYVLRFSGTDPITTDAATTSHTFAGLADGNYRAAVRAVNEAGESPSSPPSDIATVGAPITEVLGTLTVEGDLAPGATVTLTGAGYAPNVPELVLELHSTPVQIGAVATDQTGGFATTVTLPADVEPGEHHVVVLYDGAEITSTPVQLVAAAGGDVATTDAAAATPAETVPPQAGVLILGVLAGLGLLALGWHLVSGRRRRPVRGRAAVPATTAPLTRGLSGSTTEVIGSSR</sequence>
<evidence type="ECO:0000313" key="7">
    <source>
        <dbReference type="Proteomes" id="UP000473525"/>
    </source>
</evidence>